<evidence type="ECO:0000256" key="2">
    <source>
        <dbReference type="ARBA" id="ARBA00011344"/>
    </source>
</evidence>
<feature type="domain" description="RNA polymerase sigma factor 70 region 4 type 2" evidence="9">
    <location>
        <begin position="124"/>
        <end position="175"/>
    </location>
</feature>
<dbReference type="NCBIfam" id="TIGR02960">
    <property type="entry name" value="SigX5"/>
    <property type="match status" value="1"/>
</dbReference>
<keyword evidence="12" id="KW-1185">Reference proteome</keyword>
<comment type="caution">
    <text evidence="11">The sequence shown here is derived from an EMBL/GenBank/DDBJ whole genome shotgun (WGS) entry which is preliminary data.</text>
</comment>
<dbReference type="GO" id="GO:0006352">
    <property type="term" value="P:DNA-templated transcription initiation"/>
    <property type="evidence" value="ECO:0007669"/>
    <property type="project" value="InterPro"/>
</dbReference>
<keyword evidence="4 7" id="KW-0731">Sigma factor</keyword>
<dbReference type="SUPFAM" id="SSF88659">
    <property type="entry name" value="Sigma3 and sigma4 domains of RNA polymerase sigma factors"/>
    <property type="match status" value="1"/>
</dbReference>
<accession>A0A545AY70</accession>
<dbReference type="PANTHER" id="PTHR43133:SF65">
    <property type="entry name" value="ECF RNA POLYMERASE SIGMA FACTOR SIGG"/>
    <property type="match status" value="1"/>
</dbReference>
<dbReference type="Proteomes" id="UP000317982">
    <property type="component" value="Unassembled WGS sequence"/>
</dbReference>
<dbReference type="InterPro" id="IPR013324">
    <property type="entry name" value="RNA_pol_sigma_r3/r4-like"/>
</dbReference>
<evidence type="ECO:0000313" key="11">
    <source>
        <dbReference type="EMBL" id="TQS46231.1"/>
    </source>
</evidence>
<keyword evidence="3 7" id="KW-0805">Transcription regulation</keyword>
<protein>
    <recommendedName>
        <fullName evidence="7">RNA polymerase sigma factor</fullName>
    </recommendedName>
</protein>
<dbReference type="InterPro" id="IPR039425">
    <property type="entry name" value="RNA_pol_sigma-70-like"/>
</dbReference>
<dbReference type="GO" id="GO:0006950">
    <property type="term" value="P:response to stress"/>
    <property type="evidence" value="ECO:0007669"/>
    <property type="project" value="UniProtKB-ARBA"/>
</dbReference>
<dbReference type="AlphaFoldDB" id="A0A545AY70"/>
<dbReference type="PROSITE" id="PS01063">
    <property type="entry name" value="SIGMA70_ECF"/>
    <property type="match status" value="1"/>
</dbReference>
<dbReference type="InterPro" id="IPR036388">
    <property type="entry name" value="WH-like_DNA-bd_sf"/>
</dbReference>
<dbReference type="SUPFAM" id="SSF88946">
    <property type="entry name" value="Sigma2 domain of RNA polymerase sigma factors"/>
    <property type="match status" value="1"/>
</dbReference>
<dbReference type="InterPro" id="IPR013325">
    <property type="entry name" value="RNA_pol_sigma_r2"/>
</dbReference>
<dbReference type="InParanoid" id="A0A545AY70"/>
<evidence type="ECO:0000259" key="9">
    <source>
        <dbReference type="Pfam" id="PF08281"/>
    </source>
</evidence>
<name>A0A545AY70_9ACTN</name>
<dbReference type="SUPFAM" id="SSF54427">
    <property type="entry name" value="NTF2-like"/>
    <property type="match status" value="1"/>
</dbReference>
<dbReference type="NCBIfam" id="NF006089">
    <property type="entry name" value="PRK08241.1"/>
    <property type="match status" value="1"/>
</dbReference>
<dbReference type="EMBL" id="VIRS01000003">
    <property type="protein sequence ID" value="TQS46231.1"/>
    <property type="molecule type" value="Genomic_DNA"/>
</dbReference>
<evidence type="ECO:0000259" key="8">
    <source>
        <dbReference type="Pfam" id="PF04542"/>
    </source>
</evidence>
<sequence length="318" mass="35425">MDEDSFGAAFETHRRELRLHCYRLLGSYADAEDLVQETFLRAWKGLATFEGRSSVRAWLYRIATNACLDALPTRPSRVLPHHLAGATDPSVGLPPRTDLPWLQPYPDEELPETAAVDRETITLAFLAALQFLPARQRAALVLRDVHGWPASATAEALDLSVPAVNSALQRARATLRQHLPERRSEWRATRPGPAEQQLLNPYLDAVRRADPAAVAALLAEDVRTTMPPWPMWFEGRDHVRRALASSWDPDLPGYVGELVSEPRGVNGGIGVATWARAPGDDRFRPFAIGAYRIEDGLIAEITAFHDPALFEIFGMRDR</sequence>
<evidence type="ECO:0000256" key="5">
    <source>
        <dbReference type="ARBA" id="ARBA00023125"/>
    </source>
</evidence>
<comment type="similarity">
    <text evidence="1 7">Belongs to the sigma-70 factor family. ECF subfamily.</text>
</comment>
<reference evidence="11 12" key="1">
    <citation type="submission" date="2019-07" db="EMBL/GenBank/DDBJ databases">
        <title>Cryptosporangium phraense sp. nov., isolated from plant litter.</title>
        <authorList>
            <person name="Suriyachadkun C."/>
        </authorList>
    </citation>
    <scope>NUCLEOTIDE SEQUENCE [LARGE SCALE GENOMIC DNA]</scope>
    <source>
        <strain evidence="11 12">A-T 5661</strain>
    </source>
</reference>
<dbReference type="InterPro" id="IPR014284">
    <property type="entry name" value="RNA_pol_sigma-70_dom"/>
</dbReference>
<evidence type="ECO:0000256" key="3">
    <source>
        <dbReference type="ARBA" id="ARBA00023015"/>
    </source>
</evidence>
<dbReference type="OrthoDB" id="3806887at2"/>
<evidence type="ECO:0000256" key="4">
    <source>
        <dbReference type="ARBA" id="ARBA00023082"/>
    </source>
</evidence>
<dbReference type="InterPro" id="IPR037401">
    <property type="entry name" value="SnoaL-like"/>
</dbReference>
<proteinExistence type="inferred from homology"/>
<dbReference type="GO" id="GO:0003677">
    <property type="term" value="F:DNA binding"/>
    <property type="evidence" value="ECO:0007669"/>
    <property type="project" value="UniProtKB-KW"/>
</dbReference>
<dbReference type="Pfam" id="PF08281">
    <property type="entry name" value="Sigma70_r4_2"/>
    <property type="match status" value="1"/>
</dbReference>
<gene>
    <name evidence="11" type="ORF">FL583_05810</name>
</gene>
<dbReference type="InterPro" id="IPR013249">
    <property type="entry name" value="RNA_pol_sigma70_r4_t2"/>
</dbReference>
<dbReference type="Gene3D" id="1.10.10.10">
    <property type="entry name" value="Winged helix-like DNA-binding domain superfamily/Winged helix DNA-binding domain"/>
    <property type="match status" value="1"/>
</dbReference>
<feature type="domain" description="SnoaL-like" evidence="10">
    <location>
        <begin position="202"/>
        <end position="301"/>
    </location>
</feature>
<dbReference type="NCBIfam" id="TIGR02937">
    <property type="entry name" value="sigma70-ECF"/>
    <property type="match status" value="1"/>
</dbReference>
<dbReference type="InterPro" id="IPR007627">
    <property type="entry name" value="RNA_pol_sigma70_r2"/>
</dbReference>
<feature type="domain" description="RNA polymerase sigma-70 region 2" evidence="8">
    <location>
        <begin position="10"/>
        <end position="71"/>
    </location>
</feature>
<dbReference type="InterPro" id="IPR000838">
    <property type="entry name" value="RNA_pol_sigma70_ECF_CS"/>
</dbReference>
<evidence type="ECO:0000313" key="12">
    <source>
        <dbReference type="Proteomes" id="UP000317982"/>
    </source>
</evidence>
<organism evidence="11 12">
    <name type="scientific">Cryptosporangium phraense</name>
    <dbReference type="NCBI Taxonomy" id="2593070"/>
    <lineage>
        <taxon>Bacteria</taxon>
        <taxon>Bacillati</taxon>
        <taxon>Actinomycetota</taxon>
        <taxon>Actinomycetes</taxon>
        <taxon>Cryptosporangiales</taxon>
        <taxon>Cryptosporangiaceae</taxon>
        <taxon>Cryptosporangium</taxon>
    </lineage>
</organism>
<dbReference type="CDD" id="cd06171">
    <property type="entry name" value="Sigma70_r4"/>
    <property type="match status" value="1"/>
</dbReference>
<keyword evidence="5 7" id="KW-0238">DNA-binding</keyword>
<evidence type="ECO:0000256" key="1">
    <source>
        <dbReference type="ARBA" id="ARBA00010641"/>
    </source>
</evidence>
<evidence type="ECO:0000256" key="6">
    <source>
        <dbReference type="ARBA" id="ARBA00023163"/>
    </source>
</evidence>
<dbReference type="PANTHER" id="PTHR43133">
    <property type="entry name" value="RNA POLYMERASE ECF-TYPE SIGMA FACTO"/>
    <property type="match status" value="1"/>
</dbReference>
<dbReference type="Pfam" id="PF04542">
    <property type="entry name" value="Sigma70_r2"/>
    <property type="match status" value="1"/>
</dbReference>
<dbReference type="Pfam" id="PF12680">
    <property type="entry name" value="SnoaL_2"/>
    <property type="match status" value="1"/>
</dbReference>
<comment type="subunit">
    <text evidence="2">Interacts transiently with the RNA polymerase catalytic core formed by RpoA, RpoB, RpoC and RpoZ (2 alpha, 1 beta, 1 beta' and 1 omega subunit) to form the RNA polymerase holoenzyme that can initiate transcription.</text>
</comment>
<dbReference type="InterPro" id="IPR014305">
    <property type="entry name" value="RNA_pol_sigma-G_actinobac"/>
</dbReference>
<evidence type="ECO:0000259" key="10">
    <source>
        <dbReference type="Pfam" id="PF12680"/>
    </source>
</evidence>
<dbReference type="Gene3D" id="3.10.450.50">
    <property type="match status" value="1"/>
</dbReference>
<dbReference type="Gene3D" id="1.10.1740.10">
    <property type="match status" value="1"/>
</dbReference>
<keyword evidence="6 7" id="KW-0804">Transcription</keyword>
<dbReference type="GO" id="GO:0016987">
    <property type="term" value="F:sigma factor activity"/>
    <property type="evidence" value="ECO:0007669"/>
    <property type="project" value="UniProtKB-KW"/>
</dbReference>
<dbReference type="InterPro" id="IPR032710">
    <property type="entry name" value="NTF2-like_dom_sf"/>
</dbReference>
<evidence type="ECO:0000256" key="7">
    <source>
        <dbReference type="RuleBase" id="RU000716"/>
    </source>
</evidence>